<feature type="transmembrane region" description="Helical" evidence="1">
    <location>
        <begin position="229"/>
        <end position="262"/>
    </location>
</feature>
<proteinExistence type="predicted"/>
<dbReference type="RefSeq" id="XP_018977789.1">
    <property type="nucleotide sequence ID" value="XM_019122244.2"/>
</dbReference>
<protein>
    <submittedName>
        <fullName evidence="3">Uncharacterized protein LOC109109125</fullName>
    </submittedName>
</protein>
<feature type="signal peptide" evidence="2">
    <location>
        <begin position="1"/>
        <end position="17"/>
    </location>
</feature>
<keyword evidence="1" id="KW-0812">Transmembrane</keyword>
<evidence type="ECO:0000313" key="3">
    <source>
        <dbReference type="RefSeq" id="XP_018977789.1"/>
    </source>
</evidence>
<dbReference type="Proteomes" id="UP001155660">
    <property type="component" value="Chromosome A23"/>
</dbReference>
<dbReference type="AlphaFoldDB" id="A0A9Q9VJM9"/>
<feature type="chain" id="PRO_5040149799" evidence="2">
    <location>
        <begin position="18"/>
        <end position="295"/>
    </location>
</feature>
<evidence type="ECO:0000256" key="2">
    <source>
        <dbReference type="SAM" id="SignalP"/>
    </source>
</evidence>
<reference evidence="3" key="1">
    <citation type="submission" date="2025-08" db="UniProtKB">
        <authorList>
            <consortium name="RefSeq"/>
        </authorList>
    </citation>
    <scope>IDENTIFICATION</scope>
    <source>
        <tissue evidence="3">Muscle</tissue>
    </source>
</reference>
<keyword evidence="1" id="KW-0472">Membrane</keyword>
<dbReference type="OrthoDB" id="8955495at2759"/>
<dbReference type="KEGG" id="ccar:109109125"/>
<name>A0A9Q9VJM9_CYPCA</name>
<keyword evidence="1" id="KW-1133">Transmembrane helix</keyword>
<sequence>MCLFLLVIFSLISASAAEFRRCSPQWVNAGQVKVSCNNTLIAQHCDPDQSCRNTSKPGVSLEKDRERVCLTITNCSYDSWSCEARSYIDGEEFGENFTVSLTCNRAAEVSPATTQEFRRYFPQWVNASQVQVSCNNTLIAQHCDPDQSCRNTSKPGVSLEKDRERVCLTITNCSYDSWSCEARSYIDGEEFGENVTVNVTCNQPTSTLLSPGKSHSEPPAAGVTVPIIILLLIIVLLIIVLIIIVLIIIVLIIIVLIIIGLIIMLCICYKKRTPNEVQDTESEERHNFLESENVV</sequence>
<gene>
    <name evidence="3" type="primary">LOC109109125</name>
</gene>
<dbReference type="GeneID" id="109109125"/>
<organism evidence="3">
    <name type="scientific">Cyprinus carpio</name>
    <name type="common">Common carp</name>
    <dbReference type="NCBI Taxonomy" id="7962"/>
    <lineage>
        <taxon>Eukaryota</taxon>
        <taxon>Metazoa</taxon>
        <taxon>Chordata</taxon>
        <taxon>Craniata</taxon>
        <taxon>Vertebrata</taxon>
        <taxon>Euteleostomi</taxon>
        <taxon>Actinopterygii</taxon>
        <taxon>Neopterygii</taxon>
        <taxon>Teleostei</taxon>
        <taxon>Ostariophysi</taxon>
        <taxon>Cypriniformes</taxon>
        <taxon>Cyprinidae</taxon>
        <taxon>Cyprininae</taxon>
        <taxon>Cyprinus</taxon>
    </lineage>
</organism>
<evidence type="ECO:0000256" key="1">
    <source>
        <dbReference type="SAM" id="Phobius"/>
    </source>
</evidence>
<accession>A0A9Q9VJM9</accession>
<keyword evidence="2" id="KW-0732">Signal</keyword>